<dbReference type="Pfam" id="PF01965">
    <property type="entry name" value="DJ-1_PfpI"/>
    <property type="match status" value="1"/>
</dbReference>
<evidence type="ECO:0000256" key="4">
    <source>
        <dbReference type="SAM" id="MobiDB-lite"/>
    </source>
</evidence>
<dbReference type="GO" id="GO:0019172">
    <property type="term" value="F:glyoxalase III activity"/>
    <property type="evidence" value="ECO:0007669"/>
    <property type="project" value="TreeGrafter"/>
</dbReference>
<evidence type="ECO:0000313" key="7">
    <source>
        <dbReference type="Proteomes" id="UP001155483"/>
    </source>
</evidence>
<dbReference type="InterPro" id="IPR029062">
    <property type="entry name" value="Class_I_gatase-like"/>
</dbReference>
<dbReference type="CDD" id="cd03141">
    <property type="entry name" value="GATase1_Hsp31_like"/>
    <property type="match status" value="1"/>
</dbReference>
<proteinExistence type="inferred from homology"/>
<keyword evidence="1" id="KW-0346">Stress response</keyword>
<evidence type="ECO:0000256" key="3">
    <source>
        <dbReference type="ARBA" id="ARBA00038493"/>
    </source>
</evidence>
<sequence>MKVLIVLTSHGELGNTGEKTGFWIEEFAAPYYVLADNGVEITLASPKGGLPPIDPKSSDPGAQTDATRRFENDQALRQQLANTKKLSEVNADDFDAVFFPGGHGPLWDLSSDEHSIKLIEKFWSSNKPIAAVCHAPAVLLNAKEKNGEPLVKGKNVTGFTNTEEEAVQLTNVVPFLLEDELKKKGGLYSKKENWASYVVKDGLLITGQNPASSEDAAHQLLQLLKK</sequence>
<keyword evidence="2" id="KW-0456">Lyase</keyword>
<gene>
    <name evidence="6" type="ORF">OCK74_09875</name>
</gene>
<dbReference type="InterPro" id="IPR050325">
    <property type="entry name" value="Prot/Nucl_acid_deglycase"/>
</dbReference>
<accession>A0A9X2XX99</accession>
<reference evidence="6" key="2">
    <citation type="submission" date="2023-04" db="EMBL/GenBank/DDBJ databases">
        <title>Paracnuella aquatica gen. nov., sp. nov., a member of the family Chitinophagaceae isolated from a hot spring.</title>
        <authorList>
            <person name="Wang C."/>
        </authorList>
    </citation>
    <scope>NUCLEOTIDE SEQUENCE</scope>
    <source>
        <strain evidence="6">LB-8</strain>
    </source>
</reference>
<dbReference type="GO" id="GO:0019243">
    <property type="term" value="P:methylglyoxal catabolic process to D-lactate via S-lactoyl-glutathione"/>
    <property type="evidence" value="ECO:0007669"/>
    <property type="project" value="TreeGrafter"/>
</dbReference>
<dbReference type="InterPro" id="IPR002818">
    <property type="entry name" value="DJ-1/PfpI"/>
</dbReference>
<feature type="region of interest" description="Disordered" evidence="4">
    <location>
        <begin position="46"/>
        <end position="65"/>
    </location>
</feature>
<feature type="domain" description="DJ-1/PfpI" evidence="5">
    <location>
        <begin position="26"/>
        <end position="221"/>
    </location>
</feature>
<organism evidence="6 7">
    <name type="scientific">Paraflavisolibacter caeni</name>
    <dbReference type="NCBI Taxonomy" id="2982496"/>
    <lineage>
        <taxon>Bacteria</taxon>
        <taxon>Pseudomonadati</taxon>
        <taxon>Bacteroidota</taxon>
        <taxon>Chitinophagia</taxon>
        <taxon>Chitinophagales</taxon>
        <taxon>Chitinophagaceae</taxon>
        <taxon>Paraflavisolibacter</taxon>
    </lineage>
</organism>
<dbReference type="PANTHER" id="PTHR48094:SF11">
    <property type="entry name" value="GLUTATHIONE-INDEPENDENT GLYOXALASE HSP31-RELATED"/>
    <property type="match status" value="1"/>
</dbReference>
<evidence type="ECO:0000259" key="5">
    <source>
        <dbReference type="Pfam" id="PF01965"/>
    </source>
</evidence>
<keyword evidence="6" id="KW-0315">Glutamine amidotransferase</keyword>
<protein>
    <submittedName>
        <fullName evidence="6">Type 1 glutamine amidotransferase domain-containing protein</fullName>
    </submittedName>
</protein>
<evidence type="ECO:0000313" key="6">
    <source>
        <dbReference type="EMBL" id="MCU7549423.1"/>
    </source>
</evidence>
<dbReference type="Gene3D" id="3.40.50.880">
    <property type="match status" value="1"/>
</dbReference>
<dbReference type="PANTHER" id="PTHR48094">
    <property type="entry name" value="PROTEIN/NUCLEIC ACID DEGLYCASE DJ-1-RELATED"/>
    <property type="match status" value="1"/>
</dbReference>
<comment type="similarity">
    <text evidence="3">Belongs to the peptidase C56 family. HSP31-like subfamily.</text>
</comment>
<dbReference type="Proteomes" id="UP001155483">
    <property type="component" value="Unassembled WGS sequence"/>
</dbReference>
<evidence type="ECO:0000256" key="1">
    <source>
        <dbReference type="ARBA" id="ARBA00023016"/>
    </source>
</evidence>
<evidence type="ECO:0000256" key="2">
    <source>
        <dbReference type="ARBA" id="ARBA00023239"/>
    </source>
</evidence>
<comment type="caution">
    <text evidence="6">The sequence shown here is derived from an EMBL/GenBank/DDBJ whole genome shotgun (WGS) entry which is preliminary data.</text>
</comment>
<dbReference type="SUPFAM" id="SSF52317">
    <property type="entry name" value="Class I glutamine amidotransferase-like"/>
    <property type="match status" value="1"/>
</dbReference>
<dbReference type="AlphaFoldDB" id="A0A9X2XX99"/>
<dbReference type="GO" id="GO:0005737">
    <property type="term" value="C:cytoplasm"/>
    <property type="evidence" value="ECO:0007669"/>
    <property type="project" value="TreeGrafter"/>
</dbReference>
<dbReference type="RefSeq" id="WP_279296863.1">
    <property type="nucleotide sequence ID" value="NZ_JAOTIF010000005.1"/>
</dbReference>
<reference evidence="6" key="1">
    <citation type="submission" date="2022-09" db="EMBL/GenBank/DDBJ databases">
        <authorList>
            <person name="Yuan C."/>
            <person name="Ke Z."/>
        </authorList>
    </citation>
    <scope>NUCLEOTIDE SEQUENCE</scope>
    <source>
        <strain evidence="6">LB-8</strain>
    </source>
</reference>
<name>A0A9X2XX99_9BACT</name>
<dbReference type="EMBL" id="JAOTIF010000005">
    <property type="protein sequence ID" value="MCU7549423.1"/>
    <property type="molecule type" value="Genomic_DNA"/>
</dbReference>
<keyword evidence="7" id="KW-1185">Reference proteome</keyword>